<evidence type="ECO:0000313" key="2">
    <source>
        <dbReference type="WBParaSite" id="TREG1_128820.1"/>
    </source>
</evidence>
<evidence type="ECO:0000313" key="1">
    <source>
        <dbReference type="Proteomes" id="UP000050795"/>
    </source>
</evidence>
<name>A0AA85J746_TRIRE</name>
<dbReference type="AlphaFoldDB" id="A0AA85J746"/>
<dbReference type="Proteomes" id="UP000050795">
    <property type="component" value="Unassembled WGS sequence"/>
</dbReference>
<accession>A0AA85J746</accession>
<sequence>MNVLAFKILRNLRNSVIKCTRNILYFMPVMKYECASLHNAESIEYHILCFQIKRQLKSRQRKIRPGNLKNHHNSRLYRRLNSNETATHCSNRLHSTCSHLQFNTLFRIQEKLENRLHIPRNNSFTIVYIHLFDTL</sequence>
<protein>
    <submittedName>
        <fullName evidence="2">Uncharacterized protein</fullName>
    </submittedName>
</protein>
<proteinExistence type="predicted"/>
<reference evidence="2" key="2">
    <citation type="submission" date="2023-11" db="UniProtKB">
        <authorList>
            <consortium name="WormBaseParasite"/>
        </authorList>
    </citation>
    <scope>IDENTIFICATION</scope>
</reference>
<dbReference type="WBParaSite" id="TREG1_128820.1">
    <property type="protein sequence ID" value="TREG1_128820.1"/>
    <property type="gene ID" value="TREG1_128820"/>
</dbReference>
<keyword evidence="1" id="KW-1185">Reference proteome</keyword>
<organism evidence="1 2">
    <name type="scientific">Trichobilharzia regenti</name>
    <name type="common">Nasal bird schistosome</name>
    <dbReference type="NCBI Taxonomy" id="157069"/>
    <lineage>
        <taxon>Eukaryota</taxon>
        <taxon>Metazoa</taxon>
        <taxon>Spiralia</taxon>
        <taxon>Lophotrochozoa</taxon>
        <taxon>Platyhelminthes</taxon>
        <taxon>Trematoda</taxon>
        <taxon>Digenea</taxon>
        <taxon>Strigeidida</taxon>
        <taxon>Schistosomatoidea</taxon>
        <taxon>Schistosomatidae</taxon>
        <taxon>Trichobilharzia</taxon>
    </lineage>
</organism>
<reference evidence="1" key="1">
    <citation type="submission" date="2022-06" db="EMBL/GenBank/DDBJ databases">
        <authorList>
            <person name="Berger JAMES D."/>
            <person name="Berger JAMES D."/>
        </authorList>
    </citation>
    <scope>NUCLEOTIDE SEQUENCE [LARGE SCALE GENOMIC DNA]</scope>
</reference>